<evidence type="ECO:0000313" key="11">
    <source>
        <dbReference type="Proteomes" id="UP001170717"/>
    </source>
</evidence>
<dbReference type="EMBL" id="CP013926">
    <property type="protein sequence ID" value="AMJ76266.1"/>
    <property type="molecule type" value="Genomic_DNA"/>
</dbReference>
<dbReference type="RefSeq" id="WP_057796396.1">
    <property type="nucleotide sequence ID" value="NZ_CP013926.1"/>
</dbReference>
<evidence type="ECO:0000256" key="6">
    <source>
        <dbReference type="SAM" id="SignalP"/>
    </source>
</evidence>
<dbReference type="KEGG" id="asq:AVL57_03695"/>
<feature type="chain" id="PRO_5043521609" description="beta-N-acetylhexosaminidase" evidence="6">
    <location>
        <begin position="30"/>
        <end position="620"/>
    </location>
</feature>
<dbReference type="InterPro" id="IPR036962">
    <property type="entry name" value="Glyco_hydro_3_N_sf"/>
</dbReference>
<dbReference type="Pfam" id="PF00933">
    <property type="entry name" value="Glyco_hydro_3"/>
    <property type="match status" value="1"/>
</dbReference>
<feature type="domain" description="Glycoside hydrolase family 3 N-terminal" evidence="7">
    <location>
        <begin position="72"/>
        <end position="396"/>
    </location>
</feature>
<dbReference type="InterPro" id="IPR001764">
    <property type="entry name" value="Glyco_hydro_3_N"/>
</dbReference>
<protein>
    <recommendedName>
        <fullName evidence="3">beta-N-acetylhexosaminidase</fullName>
        <ecNumber evidence="3">3.2.1.52</ecNumber>
    </recommendedName>
</protein>
<dbReference type="EC" id="3.2.1.52" evidence="3"/>
<dbReference type="PANTHER" id="PTHR30480:SF13">
    <property type="entry name" value="BETA-HEXOSAMINIDASE"/>
    <property type="match status" value="1"/>
</dbReference>
<keyword evidence="4 9" id="KW-0378">Hydrolase</keyword>
<evidence type="ECO:0000259" key="7">
    <source>
        <dbReference type="Pfam" id="PF00933"/>
    </source>
</evidence>
<evidence type="ECO:0000313" key="8">
    <source>
        <dbReference type="EMBL" id="AMJ76266.1"/>
    </source>
</evidence>
<dbReference type="InterPro" id="IPR036881">
    <property type="entry name" value="Glyco_hydro_3_C_sf"/>
</dbReference>
<dbReference type="EMBL" id="JAUOQI010000007">
    <property type="protein sequence ID" value="MDO6578006.1"/>
    <property type="molecule type" value="Genomic_DNA"/>
</dbReference>
<dbReference type="PANTHER" id="PTHR30480">
    <property type="entry name" value="BETA-HEXOSAMINIDASE-RELATED"/>
    <property type="match status" value="1"/>
</dbReference>
<feature type="signal peptide" evidence="6">
    <location>
        <begin position="1"/>
        <end position="29"/>
    </location>
</feature>
<dbReference type="Proteomes" id="UP000056750">
    <property type="component" value="Chromosome"/>
</dbReference>
<dbReference type="GO" id="GO:0004563">
    <property type="term" value="F:beta-N-acetylhexosaminidase activity"/>
    <property type="evidence" value="ECO:0007669"/>
    <property type="project" value="UniProtKB-EC"/>
</dbReference>
<dbReference type="Gene3D" id="3.20.20.300">
    <property type="entry name" value="Glycoside hydrolase, family 3, N-terminal domain"/>
    <property type="match status" value="1"/>
</dbReference>
<proteinExistence type="inferred from homology"/>
<evidence type="ECO:0000313" key="9">
    <source>
        <dbReference type="EMBL" id="MDO6578006.1"/>
    </source>
</evidence>
<keyword evidence="6" id="KW-0732">Signal</keyword>
<dbReference type="GO" id="GO:0005975">
    <property type="term" value="P:carbohydrate metabolic process"/>
    <property type="evidence" value="ECO:0007669"/>
    <property type="project" value="InterPro"/>
</dbReference>
<evidence type="ECO:0000256" key="5">
    <source>
        <dbReference type="ARBA" id="ARBA00023295"/>
    </source>
</evidence>
<evidence type="ECO:0000256" key="4">
    <source>
        <dbReference type="ARBA" id="ARBA00022801"/>
    </source>
</evidence>
<name>A0AAW7Z4X7_9ALTE</name>
<dbReference type="PROSITE" id="PS00775">
    <property type="entry name" value="GLYCOSYL_HYDROL_F3"/>
    <property type="match status" value="1"/>
</dbReference>
<gene>
    <name evidence="8" type="ORF">AVL57_03695</name>
    <name evidence="9" type="ORF">Q4527_11410</name>
</gene>
<sequence length="620" mass="67302">MRLFPLLVKFLPYTFLLSLCMLMLPSAYANELSQQDQIKKSVGQKVILDFRFYCDDGTSSNACKNPVTTLPDALKDLLVTHNIGGVILFSENIKTNKQLIELNYALQQAMAKAKLPPLFIAVDQEGGRVARLPSSMLTPFPGNLAIGASYYQHGTAFAENVAKGIGSSLSSLGINTNFAPSVDINSEPKNPVINVRSFGGTPSDVAVLGQSFVDGLQSSGVISAIKHFPGHGDTQTDSHTGLPKVKHSKAQALKGDLLPFSRIISGGNPPGMLMSAHIQYPSLDSTTVKDKQGRVMTIPATLSRKILHDVLRNELGYKGVVVTDALDMAGIAKYFSPEDAMIRAYQAGADIALMPFTIRTPQDIKVFAALMGKVSERISKGEIPSTQLATSLQRIALLKAKFNVSSYSEKALSWWLSDVDNKAKKTRNIQIEKALSKAAITTLFGANKLPVTQKTWLALMPDALRCLALEKSLSSIAPKIGMACLPLTKLPNKATFEYALKQADLLIVGDISPQHAVYEMKGFDNEEALAARAPLGNVHNFIKSALQQAKKQGLSTVLVPLRMPNMAKEMQPHTDIAIATFSYNVDSNIYSPIFDALVETLLGLNRPNDYVPVQWKGASK</sequence>
<accession>A0AAW7Z4X7</accession>
<comment type="similarity">
    <text evidence="2">Belongs to the glycosyl hydrolase 3 family.</text>
</comment>
<dbReference type="AlphaFoldDB" id="A0AAW7Z4X7"/>
<organism evidence="9 11">
    <name type="scientific">Alteromonas stellipolaris</name>
    <dbReference type="NCBI Taxonomy" id="233316"/>
    <lineage>
        <taxon>Bacteria</taxon>
        <taxon>Pseudomonadati</taxon>
        <taxon>Pseudomonadota</taxon>
        <taxon>Gammaproteobacteria</taxon>
        <taxon>Alteromonadales</taxon>
        <taxon>Alteromonadaceae</taxon>
        <taxon>Alteromonas/Salinimonas group</taxon>
        <taxon>Alteromonas</taxon>
    </lineage>
</organism>
<evidence type="ECO:0000313" key="10">
    <source>
        <dbReference type="Proteomes" id="UP000056750"/>
    </source>
</evidence>
<reference evidence="9" key="2">
    <citation type="submission" date="2023-07" db="EMBL/GenBank/DDBJ databases">
        <title>Genome content predicts the carbon catabolic preferences of heterotrophic bacteria.</title>
        <authorList>
            <person name="Gralka M."/>
        </authorList>
    </citation>
    <scope>NUCLEOTIDE SEQUENCE</scope>
    <source>
        <strain evidence="9">F2M12</strain>
    </source>
</reference>
<dbReference type="Gene3D" id="3.40.50.1700">
    <property type="entry name" value="Glycoside hydrolase family 3 C-terminal domain"/>
    <property type="match status" value="1"/>
</dbReference>
<dbReference type="GO" id="GO:0009254">
    <property type="term" value="P:peptidoglycan turnover"/>
    <property type="evidence" value="ECO:0007669"/>
    <property type="project" value="TreeGrafter"/>
</dbReference>
<keyword evidence="5 9" id="KW-0326">Glycosidase</keyword>
<dbReference type="Proteomes" id="UP001170717">
    <property type="component" value="Unassembled WGS sequence"/>
</dbReference>
<dbReference type="SUPFAM" id="SSF51445">
    <property type="entry name" value="(Trans)glycosidases"/>
    <property type="match status" value="1"/>
</dbReference>
<evidence type="ECO:0000256" key="3">
    <source>
        <dbReference type="ARBA" id="ARBA00012663"/>
    </source>
</evidence>
<keyword evidence="10" id="KW-1185">Reference proteome</keyword>
<evidence type="ECO:0000256" key="1">
    <source>
        <dbReference type="ARBA" id="ARBA00001231"/>
    </source>
</evidence>
<evidence type="ECO:0000256" key="2">
    <source>
        <dbReference type="ARBA" id="ARBA00005336"/>
    </source>
</evidence>
<dbReference type="InterPro" id="IPR017853">
    <property type="entry name" value="GH"/>
</dbReference>
<comment type="catalytic activity">
    <reaction evidence="1">
        <text>Hydrolysis of terminal non-reducing N-acetyl-D-hexosamine residues in N-acetyl-beta-D-hexosaminides.</text>
        <dbReference type="EC" id="3.2.1.52"/>
    </reaction>
</comment>
<dbReference type="InterPro" id="IPR050226">
    <property type="entry name" value="NagZ_Beta-hexosaminidase"/>
</dbReference>
<reference evidence="8 10" key="1">
    <citation type="submission" date="2015-12" db="EMBL/GenBank/DDBJ databases">
        <title>Intraspecies pangenome expansion in the marine bacterium Alteromonas.</title>
        <authorList>
            <person name="Lopez-Perez M."/>
            <person name="Rodriguez-Valera F."/>
        </authorList>
    </citation>
    <scope>NUCLEOTIDE SEQUENCE [LARGE SCALE GENOMIC DNA]</scope>
    <source>
        <strain evidence="8 10">LMG 21861</strain>
    </source>
</reference>
<dbReference type="InterPro" id="IPR019800">
    <property type="entry name" value="Glyco_hydro_3_AS"/>
</dbReference>